<comment type="caution">
    <text evidence="2">The sequence shown here is derived from an EMBL/GenBank/DDBJ whole genome shotgun (WGS) entry which is preliminary data.</text>
</comment>
<dbReference type="EMBL" id="WKJJ01000002">
    <property type="protein sequence ID" value="MRV71040.1"/>
    <property type="molecule type" value="Genomic_DNA"/>
</dbReference>
<keyword evidence="3" id="KW-1185">Reference proteome</keyword>
<dbReference type="RefSeq" id="WP_154371495.1">
    <property type="nucleotide sequence ID" value="NZ_WKJJ01000002.1"/>
</dbReference>
<sequence>MVSVSSVESLRNAVALAERKVQQDQTRVDQDARRLEDSKVQLNRDKEQLSGNQKAERQAESAATPTAAPVRLDRAFTTEVPPDALPRAPQLNAQGQTVGRVINIVA</sequence>
<protein>
    <submittedName>
        <fullName evidence="2">Uncharacterized protein</fullName>
    </submittedName>
</protein>
<reference evidence="2 3" key="1">
    <citation type="submission" date="2019-11" db="EMBL/GenBank/DDBJ databases">
        <title>Novel species isolated from a subtropical stream in China.</title>
        <authorList>
            <person name="Lu H."/>
        </authorList>
    </citation>
    <scope>NUCLEOTIDE SEQUENCE [LARGE SCALE GENOMIC DNA]</scope>
    <source>
        <strain evidence="2 3">FT92W</strain>
    </source>
</reference>
<feature type="region of interest" description="Disordered" evidence="1">
    <location>
        <begin position="16"/>
        <end position="72"/>
    </location>
</feature>
<name>A0A7X2LQ69_9BURK</name>
<gene>
    <name evidence="2" type="ORF">GJ700_04820</name>
</gene>
<evidence type="ECO:0000313" key="3">
    <source>
        <dbReference type="Proteomes" id="UP000446768"/>
    </source>
</evidence>
<feature type="compositionally biased region" description="Basic and acidic residues" evidence="1">
    <location>
        <begin position="17"/>
        <end position="59"/>
    </location>
</feature>
<evidence type="ECO:0000256" key="1">
    <source>
        <dbReference type="SAM" id="MobiDB-lite"/>
    </source>
</evidence>
<proteinExistence type="predicted"/>
<dbReference type="Proteomes" id="UP000446768">
    <property type="component" value="Unassembled WGS sequence"/>
</dbReference>
<evidence type="ECO:0000313" key="2">
    <source>
        <dbReference type="EMBL" id="MRV71040.1"/>
    </source>
</evidence>
<organism evidence="2 3">
    <name type="scientific">Pseudoduganella rivuli</name>
    <dbReference type="NCBI Taxonomy" id="2666085"/>
    <lineage>
        <taxon>Bacteria</taxon>
        <taxon>Pseudomonadati</taxon>
        <taxon>Pseudomonadota</taxon>
        <taxon>Betaproteobacteria</taxon>
        <taxon>Burkholderiales</taxon>
        <taxon>Oxalobacteraceae</taxon>
        <taxon>Telluria group</taxon>
        <taxon>Pseudoduganella</taxon>
    </lineage>
</organism>
<accession>A0A7X2LQ69</accession>
<dbReference type="AlphaFoldDB" id="A0A7X2LQ69"/>